<evidence type="ECO:0000313" key="9">
    <source>
        <dbReference type="Proteomes" id="UP000218934"/>
    </source>
</evidence>
<gene>
    <name evidence="8" type="ORF">COO09_03510</name>
</gene>
<dbReference type="Pfam" id="PF03328">
    <property type="entry name" value="HpcH_HpaI"/>
    <property type="match status" value="1"/>
</dbReference>
<comment type="caution">
    <text evidence="8">The sequence shown here is derived from an EMBL/GenBank/DDBJ whole genome shotgun (WGS) entry which is preliminary data.</text>
</comment>
<evidence type="ECO:0000256" key="5">
    <source>
        <dbReference type="PIRSR" id="PIRSR015582-1"/>
    </source>
</evidence>
<dbReference type="AlphaFoldDB" id="A0A2A4G0K5"/>
<dbReference type="GO" id="GO:0003824">
    <property type="term" value="F:catalytic activity"/>
    <property type="evidence" value="ECO:0007669"/>
    <property type="project" value="InterPro"/>
</dbReference>
<dbReference type="Proteomes" id="UP000218934">
    <property type="component" value="Unassembled WGS sequence"/>
</dbReference>
<evidence type="ECO:0000313" key="8">
    <source>
        <dbReference type="EMBL" id="PCE43998.1"/>
    </source>
</evidence>
<evidence type="ECO:0000256" key="1">
    <source>
        <dbReference type="ARBA" id="ARBA00001946"/>
    </source>
</evidence>
<keyword evidence="3 6" id="KW-0479">Metal-binding</keyword>
<organism evidence="8 9">
    <name type="scientific">Rhizorhabdus dicambivorans</name>
    <dbReference type="NCBI Taxonomy" id="1850238"/>
    <lineage>
        <taxon>Bacteria</taxon>
        <taxon>Pseudomonadati</taxon>
        <taxon>Pseudomonadota</taxon>
        <taxon>Alphaproteobacteria</taxon>
        <taxon>Sphingomonadales</taxon>
        <taxon>Sphingomonadaceae</taxon>
        <taxon>Rhizorhabdus</taxon>
    </lineage>
</organism>
<reference evidence="8 9" key="1">
    <citation type="submission" date="2017-09" db="EMBL/GenBank/DDBJ databases">
        <title>The Catabolism of 3,6-Dichlorosalicylic acid is Initiated by the Cytochrome P450 Monooxygenase DsmABC in Rhizorhabdus dicambivorans Ndbn-20.</title>
        <authorList>
            <person name="Na L."/>
        </authorList>
    </citation>
    <scope>NUCLEOTIDE SEQUENCE [LARGE SCALE GENOMIC DNA]</scope>
    <source>
        <strain evidence="8 9">Ndbn-20m</strain>
    </source>
</reference>
<evidence type="ECO:0000256" key="6">
    <source>
        <dbReference type="PIRSR" id="PIRSR015582-2"/>
    </source>
</evidence>
<evidence type="ECO:0000259" key="7">
    <source>
        <dbReference type="Pfam" id="PF03328"/>
    </source>
</evidence>
<feature type="binding site" evidence="6">
    <location>
        <position position="164"/>
    </location>
    <ligand>
        <name>Mg(2+)</name>
        <dbReference type="ChEBI" id="CHEBI:18420"/>
    </ligand>
</feature>
<feature type="binding site" evidence="6">
    <location>
        <position position="134"/>
    </location>
    <ligand>
        <name>Mg(2+)</name>
        <dbReference type="ChEBI" id="CHEBI:18420"/>
    </ligand>
</feature>
<evidence type="ECO:0000256" key="3">
    <source>
        <dbReference type="ARBA" id="ARBA00022723"/>
    </source>
</evidence>
<feature type="domain" description="HpcH/HpaI aldolase/citrate lyase" evidence="7">
    <location>
        <begin position="22"/>
        <end position="230"/>
    </location>
</feature>
<dbReference type="InterPro" id="IPR015813">
    <property type="entry name" value="Pyrv/PenolPyrv_kinase-like_dom"/>
</dbReference>
<accession>A0A2A4G0K5</accession>
<dbReference type="RefSeq" id="WP_083215804.1">
    <property type="nucleotide sequence ID" value="NZ_CP023449.1"/>
</dbReference>
<dbReference type="PANTHER" id="PTHR32308">
    <property type="entry name" value="LYASE BETA SUBUNIT, PUTATIVE (AFU_ORTHOLOGUE AFUA_4G13030)-RELATED"/>
    <property type="match status" value="1"/>
</dbReference>
<feature type="binding site" evidence="5">
    <location>
        <position position="134"/>
    </location>
    <ligand>
        <name>substrate</name>
    </ligand>
</feature>
<dbReference type="KEGG" id="rdi:CMV14_20640"/>
<comment type="cofactor">
    <cofactor evidence="1">
        <name>Mg(2+)</name>
        <dbReference type="ChEBI" id="CHEBI:18420"/>
    </cofactor>
</comment>
<dbReference type="GO" id="GO:0006107">
    <property type="term" value="P:oxaloacetate metabolic process"/>
    <property type="evidence" value="ECO:0007669"/>
    <property type="project" value="TreeGrafter"/>
</dbReference>
<dbReference type="EMBL" id="NWUF01000002">
    <property type="protein sequence ID" value="PCE43998.1"/>
    <property type="molecule type" value="Genomic_DNA"/>
</dbReference>
<dbReference type="SUPFAM" id="SSF51621">
    <property type="entry name" value="Phosphoenolpyruvate/pyruvate domain"/>
    <property type="match status" value="1"/>
</dbReference>
<protein>
    <recommendedName>
        <fullName evidence="7">HpcH/HpaI aldolase/citrate lyase domain-containing protein</fullName>
    </recommendedName>
</protein>
<dbReference type="GO" id="GO:0000287">
    <property type="term" value="F:magnesium ion binding"/>
    <property type="evidence" value="ECO:0007669"/>
    <property type="project" value="TreeGrafter"/>
</dbReference>
<feature type="binding site" evidence="5">
    <location>
        <position position="71"/>
    </location>
    <ligand>
        <name>substrate</name>
    </ligand>
</feature>
<dbReference type="PANTHER" id="PTHR32308:SF0">
    <property type="entry name" value="HPCH_HPAI ALDOLASE_CITRATE LYASE DOMAIN-CONTAINING PROTEIN"/>
    <property type="match status" value="1"/>
</dbReference>
<sequence>MGREQRPLRTLAIYVDEGDDIDHLRAAFDLGADAVFFDLEDHVPRHKVANARVNIRKILDERGSEKTIFVRVNRMGAPELLDDLDAMVCPELYAVALPKIEKVEEVLILDRLLTLFERKKGMEEGSVKILPLLETAHSLRSAYDVALASPRIVHMGACVNQHGDPVRSIGYQWTRDMEESLYIRQKVLIDARAAGVRYPMSGLWNPTNDDEGLENFAVKTRNIGYYGMMVMPLPGHIEIVNRVFTPAQEEINYWAEIARIMDEANPDVAPDLVVGGQVVPANRRSWADIRLALGAAYGVVPSADRPVLVADHIGKASENFRKAAERA</sequence>
<dbReference type="InterPro" id="IPR005000">
    <property type="entry name" value="Aldolase/citrate-lyase_domain"/>
</dbReference>
<keyword evidence="4 6" id="KW-0460">Magnesium</keyword>
<dbReference type="InterPro" id="IPR040442">
    <property type="entry name" value="Pyrv_kinase-like_dom_sf"/>
</dbReference>
<comment type="similarity">
    <text evidence="2">Belongs to the HpcH/HpaI aldolase family.</text>
</comment>
<dbReference type="OrthoDB" id="9800547at2"/>
<evidence type="ECO:0000256" key="2">
    <source>
        <dbReference type="ARBA" id="ARBA00005568"/>
    </source>
</evidence>
<dbReference type="InterPro" id="IPR011206">
    <property type="entry name" value="Citrate_lyase_beta/mcl1/mcl2"/>
</dbReference>
<evidence type="ECO:0000256" key="4">
    <source>
        <dbReference type="ARBA" id="ARBA00022842"/>
    </source>
</evidence>
<proteinExistence type="inferred from homology"/>
<keyword evidence="9" id="KW-1185">Reference proteome</keyword>
<dbReference type="PIRSF" id="PIRSF015582">
    <property type="entry name" value="Cit_lyase_B"/>
    <property type="match status" value="1"/>
</dbReference>
<dbReference type="Gene3D" id="3.20.20.60">
    <property type="entry name" value="Phosphoenolpyruvate-binding domains"/>
    <property type="match status" value="1"/>
</dbReference>
<name>A0A2A4G0K5_9SPHN</name>